<dbReference type="Proteomes" id="UP000307808">
    <property type="component" value="Unassembled WGS sequence"/>
</dbReference>
<accession>A0A4U2YLW2</accession>
<gene>
    <name evidence="2" type="ORF">FC770_12110</name>
</gene>
<evidence type="ECO:0000313" key="2">
    <source>
        <dbReference type="EMBL" id="TKI61522.1"/>
    </source>
</evidence>
<sequence>MAKALLGHLHTDPRGASRALSENARLRRRVADLEALVIRLQDENTRLADLETTAALERESLQDMQPV</sequence>
<evidence type="ECO:0000313" key="3">
    <source>
        <dbReference type="Proteomes" id="UP000307808"/>
    </source>
</evidence>
<name>A0A4U2YLW2_9ACTN</name>
<dbReference type="RefSeq" id="WP_137066486.1">
    <property type="nucleotide sequence ID" value="NZ_CP040748.1"/>
</dbReference>
<dbReference type="OrthoDB" id="3748689at2"/>
<protein>
    <submittedName>
        <fullName evidence="2">Uncharacterized protein</fullName>
    </submittedName>
</protein>
<keyword evidence="3" id="KW-1185">Reference proteome</keyword>
<dbReference type="AlphaFoldDB" id="A0A4U2YLW2"/>
<feature type="region of interest" description="Disordered" evidence="1">
    <location>
        <begin position="1"/>
        <end position="20"/>
    </location>
</feature>
<proteinExistence type="predicted"/>
<dbReference type="EMBL" id="SZPY01000003">
    <property type="protein sequence ID" value="TKI61522.1"/>
    <property type="molecule type" value="Genomic_DNA"/>
</dbReference>
<comment type="caution">
    <text evidence="2">The sequence shown here is derived from an EMBL/GenBank/DDBJ whole genome shotgun (WGS) entry which is preliminary data.</text>
</comment>
<reference evidence="2 3" key="1">
    <citation type="submission" date="2019-04" db="EMBL/GenBank/DDBJ databases">
        <authorList>
            <person name="Dong K."/>
        </authorList>
    </citation>
    <scope>NUCLEOTIDE SEQUENCE [LARGE SCALE GENOMIC DNA]</scope>
    <source>
        <strain evidence="3">dk3543</strain>
    </source>
</reference>
<evidence type="ECO:0000256" key="1">
    <source>
        <dbReference type="SAM" id="MobiDB-lite"/>
    </source>
</evidence>
<organism evidence="2 3">
    <name type="scientific">Nocardioides jishulii</name>
    <dbReference type="NCBI Taxonomy" id="2575440"/>
    <lineage>
        <taxon>Bacteria</taxon>
        <taxon>Bacillati</taxon>
        <taxon>Actinomycetota</taxon>
        <taxon>Actinomycetes</taxon>
        <taxon>Propionibacteriales</taxon>
        <taxon>Nocardioidaceae</taxon>
        <taxon>Nocardioides</taxon>
    </lineage>
</organism>